<evidence type="ECO:0000256" key="10">
    <source>
        <dbReference type="ARBA" id="ARBA00023004"/>
    </source>
</evidence>
<sequence>MRSSGGARELVDPVLDWYRVHRRDLPWRAASTTPWQVLVSEVMLAQTPVSRVTPVYREWLQRWPDAASLAAASPAEVIRAWGRLGYPRRALRLHQTAMVVDREHGGQPPCDLAALRALPGVGEYTAAAVLAFAYEQRIAVLDTNVRRVLARVLDGTERAPASMTNPERARAAALLPTDATRAARWSVAVMELGALVCFATGPRCETCPVSAGCAWRALGHPAAAVPPRRQAWHGTDRQCRGQLMAQLRASHEPVSGATLRDLWGDDAQRERCLDSLIDDRLVDIVSDDLYSLPS</sequence>
<comment type="catalytic activity">
    <reaction evidence="1">
        <text>Hydrolyzes free adenine bases from 7,8-dihydro-8-oxoguanine:adenine mismatched double-stranded DNA, leaving an apurinic site.</text>
        <dbReference type="EC" id="3.2.2.31"/>
    </reaction>
</comment>
<keyword evidence="8" id="KW-0227">DNA damage</keyword>
<keyword evidence="11" id="KW-0411">Iron-sulfur</keyword>
<dbReference type="GO" id="GO:0035485">
    <property type="term" value="F:adenine/guanine mispair binding"/>
    <property type="evidence" value="ECO:0007669"/>
    <property type="project" value="TreeGrafter"/>
</dbReference>
<dbReference type="GO" id="GO:0006298">
    <property type="term" value="P:mismatch repair"/>
    <property type="evidence" value="ECO:0007669"/>
    <property type="project" value="TreeGrafter"/>
</dbReference>
<evidence type="ECO:0000256" key="6">
    <source>
        <dbReference type="ARBA" id="ARBA00022485"/>
    </source>
</evidence>
<dbReference type="InterPro" id="IPR023170">
    <property type="entry name" value="HhH_base_excis_C"/>
</dbReference>
<dbReference type="Pfam" id="PF00730">
    <property type="entry name" value="HhH-GPD"/>
    <property type="match status" value="1"/>
</dbReference>
<dbReference type="GO" id="GO:0006284">
    <property type="term" value="P:base-excision repair"/>
    <property type="evidence" value="ECO:0007669"/>
    <property type="project" value="InterPro"/>
</dbReference>
<evidence type="ECO:0000256" key="2">
    <source>
        <dbReference type="ARBA" id="ARBA00001966"/>
    </source>
</evidence>
<dbReference type="EMBL" id="CAFBNF010000258">
    <property type="protein sequence ID" value="CAB4958789.1"/>
    <property type="molecule type" value="Genomic_DNA"/>
</dbReference>
<dbReference type="InterPro" id="IPR011257">
    <property type="entry name" value="DNA_glycosylase"/>
</dbReference>
<keyword evidence="6" id="KW-0004">4Fe-4S</keyword>
<keyword evidence="13" id="KW-0326">Glycosidase</keyword>
<evidence type="ECO:0000313" key="15">
    <source>
        <dbReference type="EMBL" id="CAB4958789.1"/>
    </source>
</evidence>
<name>A0A6J7KWU3_9ZZZZ</name>
<dbReference type="PANTHER" id="PTHR42944:SF1">
    <property type="entry name" value="ADENINE DNA GLYCOSYLASE"/>
    <property type="match status" value="1"/>
</dbReference>
<evidence type="ECO:0000256" key="3">
    <source>
        <dbReference type="ARBA" id="ARBA00008343"/>
    </source>
</evidence>
<dbReference type="AlphaFoldDB" id="A0A6J7KWU3"/>
<keyword evidence="12" id="KW-0234">DNA repair</keyword>
<dbReference type="InterPro" id="IPR003265">
    <property type="entry name" value="HhH-GPD_domain"/>
</dbReference>
<dbReference type="SMART" id="SM00525">
    <property type="entry name" value="FES"/>
    <property type="match status" value="1"/>
</dbReference>
<keyword evidence="9" id="KW-0378">Hydrolase</keyword>
<evidence type="ECO:0000256" key="7">
    <source>
        <dbReference type="ARBA" id="ARBA00022723"/>
    </source>
</evidence>
<evidence type="ECO:0000256" key="1">
    <source>
        <dbReference type="ARBA" id="ARBA00000843"/>
    </source>
</evidence>
<evidence type="ECO:0000256" key="11">
    <source>
        <dbReference type="ARBA" id="ARBA00023014"/>
    </source>
</evidence>
<evidence type="ECO:0000256" key="8">
    <source>
        <dbReference type="ARBA" id="ARBA00022763"/>
    </source>
</evidence>
<protein>
    <recommendedName>
        <fullName evidence="5">Adenine DNA glycosylase</fullName>
        <ecNumber evidence="4">3.2.2.31</ecNumber>
    </recommendedName>
</protein>
<dbReference type="InterPro" id="IPR000445">
    <property type="entry name" value="HhH_motif"/>
</dbReference>
<keyword evidence="10" id="KW-0408">Iron</keyword>
<dbReference type="GO" id="GO:0046872">
    <property type="term" value="F:metal ion binding"/>
    <property type="evidence" value="ECO:0007669"/>
    <property type="project" value="UniProtKB-KW"/>
</dbReference>
<evidence type="ECO:0000256" key="12">
    <source>
        <dbReference type="ARBA" id="ARBA00023204"/>
    </source>
</evidence>
<dbReference type="GO" id="GO:0051539">
    <property type="term" value="F:4 iron, 4 sulfur cluster binding"/>
    <property type="evidence" value="ECO:0007669"/>
    <property type="project" value="UniProtKB-KW"/>
</dbReference>
<comment type="cofactor">
    <cofactor evidence="2">
        <name>[4Fe-4S] cluster</name>
        <dbReference type="ChEBI" id="CHEBI:49883"/>
    </cofactor>
</comment>
<dbReference type="FunFam" id="1.10.340.30:FF:000003">
    <property type="entry name" value="A/G-specific adenine glycosylase"/>
    <property type="match status" value="1"/>
</dbReference>
<comment type="similarity">
    <text evidence="3">Belongs to the Nth/MutY family.</text>
</comment>
<dbReference type="SMART" id="SM00478">
    <property type="entry name" value="ENDO3c"/>
    <property type="match status" value="1"/>
</dbReference>
<evidence type="ECO:0000256" key="9">
    <source>
        <dbReference type="ARBA" id="ARBA00022801"/>
    </source>
</evidence>
<dbReference type="InterPro" id="IPR044298">
    <property type="entry name" value="MIG/MutY"/>
</dbReference>
<organism evidence="15">
    <name type="scientific">freshwater metagenome</name>
    <dbReference type="NCBI Taxonomy" id="449393"/>
    <lineage>
        <taxon>unclassified sequences</taxon>
        <taxon>metagenomes</taxon>
        <taxon>ecological metagenomes</taxon>
    </lineage>
</organism>
<evidence type="ECO:0000256" key="5">
    <source>
        <dbReference type="ARBA" id="ARBA00022023"/>
    </source>
</evidence>
<evidence type="ECO:0000259" key="14">
    <source>
        <dbReference type="SMART" id="SM00478"/>
    </source>
</evidence>
<dbReference type="EC" id="3.2.2.31" evidence="4"/>
<dbReference type="CDD" id="cd00056">
    <property type="entry name" value="ENDO3c"/>
    <property type="match status" value="1"/>
</dbReference>
<keyword evidence="7" id="KW-0479">Metal-binding</keyword>
<dbReference type="GO" id="GO:0034039">
    <property type="term" value="F:8-oxo-7,8-dihydroguanine DNA N-glycosylase activity"/>
    <property type="evidence" value="ECO:0007669"/>
    <property type="project" value="TreeGrafter"/>
</dbReference>
<dbReference type="GO" id="GO:0032357">
    <property type="term" value="F:oxidized purine DNA binding"/>
    <property type="evidence" value="ECO:0007669"/>
    <property type="project" value="TreeGrafter"/>
</dbReference>
<dbReference type="PANTHER" id="PTHR42944">
    <property type="entry name" value="ADENINE DNA GLYCOSYLASE"/>
    <property type="match status" value="1"/>
</dbReference>
<gene>
    <name evidence="15" type="ORF">UFOPK3773_01859</name>
</gene>
<reference evidence="15" key="1">
    <citation type="submission" date="2020-05" db="EMBL/GenBank/DDBJ databases">
        <authorList>
            <person name="Chiriac C."/>
            <person name="Salcher M."/>
            <person name="Ghai R."/>
            <person name="Kavagutti S V."/>
        </authorList>
    </citation>
    <scope>NUCLEOTIDE SEQUENCE</scope>
</reference>
<dbReference type="SUPFAM" id="SSF48150">
    <property type="entry name" value="DNA-glycosylase"/>
    <property type="match status" value="1"/>
</dbReference>
<dbReference type="Pfam" id="PF00633">
    <property type="entry name" value="HHH"/>
    <property type="match status" value="1"/>
</dbReference>
<accession>A0A6J7KWU3</accession>
<dbReference type="InterPro" id="IPR003651">
    <property type="entry name" value="Endonuclease3_FeS-loop_motif"/>
</dbReference>
<dbReference type="Gene3D" id="1.10.340.30">
    <property type="entry name" value="Hypothetical protein, domain 2"/>
    <property type="match status" value="1"/>
</dbReference>
<feature type="domain" description="HhH-GPD" evidence="14">
    <location>
        <begin position="43"/>
        <end position="195"/>
    </location>
</feature>
<evidence type="ECO:0000256" key="13">
    <source>
        <dbReference type="ARBA" id="ARBA00023295"/>
    </source>
</evidence>
<proteinExistence type="inferred from homology"/>
<evidence type="ECO:0000256" key="4">
    <source>
        <dbReference type="ARBA" id="ARBA00012045"/>
    </source>
</evidence>
<dbReference type="Gene3D" id="1.10.1670.10">
    <property type="entry name" value="Helix-hairpin-Helix base-excision DNA repair enzymes (C-terminal)"/>
    <property type="match status" value="1"/>
</dbReference>
<dbReference type="GO" id="GO:0000701">
    <property type="term" value="F:purine-specific mismatch base pair DNA N-glycosylase activity"/>
    <property type="evidence" value="ECO:0007669"/>
    <property type="project" value="UniProtKB-EC"/>
</dbReference>